<dbReference type="EMBL" id="BIFT01000003">
    <property type="protein sequence ID" value="GCE32168.1"/>
    <property type="molecule type" value="Genomic_DNA"/>
</dbReference>
<keyword evidence="2" id="KW-0812">Transmembrane</keyword>
<dbReference type="RefSeq" id="WP_126632160.1">
    <property type="nucleotide sequence ID" value="NZ_BIFT01000003.1"/>
</dbReference>
<dbReference type="InterPro" id="IPR007311">
    <property type="entry name" value="ST7"/>
</dbReference>
<dbReference type="Gene3D" id="1.25.40.10">
    <property type="entry name" value="Tetratricopeptide repeat domain"/>
    <property type="match status" value="1"/>
</dbReference>
<protein>
    <recommendedName>
        <fullName evidence="7">Tetratricopeptide repeat protein</fullName>
    </recommendedName>
</protein>
<sequence length="363" mass="41773">MKQQIALKSHHPVRKLEPEDIQCLGECVRDLVTCLSYGTRTEASEADLFREAIDAAVYILTLRQGSRASLKEFYEQRGYGPPEYLPISMEELAQQIIIHSDEAPRSLQEMRSRVQFALALDATCVEAYILEGYLEERQEHYQKALASYERALLCASEKLGPDAFKPATRKEHQIHFWYSAGTRPYMQARAAIAYVLWRKLGKAQEASEHFRALLELNPGDNQGNRYAIICCLLEEGDDKELSKALQRYFVYVDESGEKMDLRETCWWYTNACWKFRRASSEQERSSRQAASKALRTAFQNNKHVPYFLLHPEALADYGEPDYYGHGDEREAVWYASFALKSWQQTPGGLDWLEQTARRAGLAV</sequence>
<reference evidence="6" key="1">
    <citation type="submission" date="2018-12" db="EMBL/GenBank/DDBJ databases">
        <title>Tengunoibacter tsumagoiensis gen. nov., sp. nov., Dictyobacter kobayashii sp. nov., D. alpinus sp. nov., and D. joshuensis sp. nov. and description of Dictyobacteraceae fam. nov. within the order Ktedonobacterales isolated from Tengu-no-mugimeshi.</title>
        <authorList>
            <person name="Wang C.M."/>
            <person name="Zheng Y."/>
            <person name="Sakai Y."/>
            <person name="Toyoda A."/>
            <person name="Minakuchi Y."/>
            <person name="Abe K."/>
            <person name="Yokota A."/>
            <person name="Yabe S."/>
        </authorList>
    </citation>
    <scope>NUCLEOTIDE SEQUENCE [LARGE SCALE GENOMIC DNA]</scope>
    <source>
        <strain evidence="6">Uno16</strain>
    </source>
</reference>
<keyword evidence="4" id="KW-0472">Membrane</keyword>
<keyword evidence="3" id="KW-1133">Transmembrane helix</keyword>
<accession>A0A402BLC6</accession>
<dbReference type="AlphaFoldDB" id="A0A402BLC6"/>
<name>A0A402BLC6_9CHLR</name>
<dbReference type="Proteomes" id="UP000287171">
    <property type="component" value="Unassembled WGS sequence"/>
</dbReference>
<evidence type="ECO:0000256" key="3">
    <source>
        <dbReference type="ARBA" id="ARBA00022989"/>
    </source>
</evidence>
<evidence type="ECO:0000313" key="5">
    <source>
        <dbReference type="EMBL" id="GCE32168.1"/>
    </source>
</evidence>
<evidence type="ECO:0000313" key="6">
    <source>
        <dbReference type="Proteomes" id="UP000287171"/>
    </source>
</evidence>
<evidence type="ECO:0000256" key="4">
    <source>
        <dbReference type="ARBA" id="ARBA00023136"/>
    </source>
</evidence>
<dbReference type="SUPFAM" id="SSF48452">
    <property type="entry name" value="TPR-like"/>
    <property type="match status" value="1"/>
</dbReference>
<dbReference type="GO" id="GO:0016020">
    <property type="term" value="C:membrane"/>
    <property type="evidence" value="ECO:0007669"/>
    <property type="project" value="UniProtKB-SubCell"/>
</dbReference>
<dbReference type="InterPro" id="IPR011990">
    <property type="entry name" value="TPR-like_helical_dom_sf"/>
</dbReference>
<keyword evidence="6" id="KW-1185">Reference proteome</keyword>
<comment type="subcellular location">
    <subcellularLocation>
        <location evidence="1">Membrane</location>
        <topology evidence="1">Multi-pass membrane protein</topology>
    </subcellularLocation>
</comment>
<organism evidence="5 6">
    <name type="scientific">Dictyobacter alpinus</name>
    <dbReference type="NCBI Taxonomy" id="2014873"/>
    <lineage>
        <taxon>Bacteria</taxon>
        <taxon>Bacillati</taxon>
        <taxon>Chloroflexota</taxon>
        <taxon>Ktedonobacteria</taxon>
        <taxon>Ktedonobacterales</taxon>
        <taxon>Dictyobacteraceae</taxon>
        <taxon>Dictyobacter</taxon>
    </lineage>
</organism>
<proteinExistence type="predicted"/>
<evidence type="ECO:0008006" key="7">
    <source>
        <dbReference type="Google" id="ProtNLM"/>
    </source>
</evidence>
<evidence type="ECO:0000256" key="1">
    <source>
        <dbReference type="ARBA" id="ARBA00004141"/>
    </source>
</evidence>
<dbReference type="Pfam" id="PF04184">
    <property type="entry name" value="ST7"/>
    <property type="match status" value="1"/>
</dbReference>
<gene>
    <name evidence="5" type="ORF">KDA_76520</name>
</gene>
<comment type="caution">
    <text evidence="5">The sequence shown here is derived from an EMBL/GenBank/DDBJ whole genome shotgun (WGS) entry which is preliminary data.</text>
</comment>
<evidence type="ECO:0000256" key="2">
    <source>
        <dbReference type="ARBA" id="ARBA00022692"/>
    </source>
</evidence>
<dbReference type="OrthoDB" id="6399948at2"/>